<reference evidence="3" key="1">
    <citation type="submission" date="2016-10" db="EMBL/GenBank/DDBJ databases">
        <authorList>
            <person name="Varghese N."/>
            <person name="Submissions S."/>
        </authorList>
    </citation>
    <scope>NUCLEOTIDE SEQUENCE [LARGE SCALE GENOMIC DNA]</scope>
    <source>
        <strain evidence="3">DSM 28881</strain>
    </source>
</reference>
<accession>A0A1I3JIZ8</accession>
<organism evidence="2 3">
    <name type="scientific">Olleya namhaensis</name>
    <dbReference type="NCBI Taxonomy" id="1144750"/>
    <lineage>
        <taxon>Bacteria</taxon>
        <taxon>Pseudomonadati</taxon>
        <taxon>Bacteroidota</taxon>
        <taxon>Flavobacteriia</taxon>
        <taxon>Flavobacteriales</taxon>
        <taxon>Flavobacteriaceae</taxon>
    </lineage>
</organism>
<evidence type="ECO:0000313" key="2">
    <source>
        <dbReference type="EMBL" id="SFI59968.1"/>
    </source>
</evidence>
<feature type="transmembrane region" description="Helical" evidence="1">
    <location>
        <begin position="6"/>
        <end position="33"/>
    </location>
</feature>
<dbReference type="EMBL" id="FORM01000001">
    <property type="protein sequence ID" value="SFI59968.1"/>
    <property type="molecule type" value="Genomic_DNA"/>
</dbReference>
<sequence>MLQVMILNISGSTILLLLFIFYGVPIIATIIALSLRHKKRKTAKVIGILTAVYVLISLGYCGIL</sequence>
<keyword evidence="1" id="KW-0472">Membrane</keyword>
<evidence type="ECO:0000313" key="3">
    <source>
        <dbReference type="Proteomes" id="UP000199559"/>
    </source>
</evidence>
<keyword evidence="1" id="KW-1133">Transmembrane helix</keyword>
<feature type="transmembrane region" description="Helical" evidence="1">
    <location>
        <begin position="45"/>
        <end position="63"/>
    </location>
</feature>
<evidence type="ECO:0000256" key="1">
    <source>
        <dbReference type="SAM" id="Phobius"/>
    </source>
</evidence>
<name>A0A1I3JIZ8_9FLAO</name>
<protein>
    <submittedName>
        <fullName evidence="2">Uncharacterized protein</fullName>
    </submittedName>
</protein>
<dbReference type="AlphaFoldDB" id="A0A1I3JIZ8"/>
<gene>
    <name evidence="2" type="ORF">SAMN05443431_101422</name>
</gene>
<dbReference type="RefSeq" id="WP_090837043.1">
    <property type="nucleotide sequence ID" value="NZ_FORM01000001.1"/>
</dbReference>
<dbReference type="STRING" id="1144750.SAMN05443431_101422"/>
<keyword evidence="3" id="KW-1185">Reference proteome</keyword>
<dbReference type="Proteomes" id="UP000199559">
    <property type="component" value="Unassembled WGS sequence"/>
</dbReference>
<keyword evidence="1" id="KW-0812">Transmembrane</keyword>
<proteinExistence type="predicted"/>